<dbReference type="Gene3D" id="1.10.10.10">
    <property type="entry name" value="Winged helix-like DNA-binding domain superfamily/Winged helix DNA-binding domain"/>
    <property type="match status" value="1"/>
</dbReference>
<dbReference type="STRING" id="512399.A8709_14820"/>
<dbReference type="InterPro" id="IPR050950">
    <property type="entry name" value="HTH-type_LysR_regulators"/>
</dbReference>
<comment type="caution">
    <text evidence="6">The sequence shown here is derived from an EMBL/GenBank/DDBJ whole genome shotgun (WGS) entry which is preliminary data.</text>
</comment>
<dbReference type="RefSeq" id="WP_065852267.1">
    <property type="nucleotide sequence ID" value="NZ_LYPC01000014.1"/>
</dbReference>
<evidence type="ECO:0000256" key="4">
    <source>
        <dbReference type="ARBA" id="ARBA00023163"/>
    </source>
</evidence>
<reference evidence="7" key="1">
    <citation type="submission" date="2016-05" db="EMBL/GenBank/DDBJ databases">
        <title>Paenibacillus oryzae. sp. nov., isolated from the rice root.</title>
        <authorList>
            <person name="Zhang J."/>
            <person name="Zhang X."/>
        </authorList>
    </citation>
    <scope>NUCLEOTIDE SEQUENCE [LARGE SCALE GENOMIC DNA]</scope>
    <source>
        <strain evidence="7">KCTC13222</strain>
    </source>
</reference>
<name>A0A1C1A494_9BACL</name>
<dbReference type="GO" id="GO:0003677">
    <property type="term" value="F:DNA binding"/>
    <property type="evidence" value="ECO:0007669"/>
    <property type="project" value="UniProtKB-KW"/>
</dbReference>
<dbReference type="Pfam" id="PF00126">
    <property type="entry name" value="HTH_1"/>
    <property type="match status" value="1"/>
</dbReference>
<protein>
    <submittedName>
        <fullName evidence="6">Transcriptional regulator</fullName>
    </submittedName>
</protein>
<evidence type="ECO:0000259" key="5">
    <source>
        <dbReference type="PROSITE" id="PS50931"/>
    </source>
</evidence>
<dbReference type="InterPro" id="IPR036390">
    <property type="entry name" value="WH_DNA-bd_sf"/>
</dbReference>
<dbReference type="CDD" id="cd08438">
    <property type="entry name" value="PBP2_CidR"/>
    <property type="match status" value="1"/>
</dbReference>
<dbReference type="PANTHER" id="PTHR30419:SF8">
    <property type="entry name" value="NITROGEN ASSIMILATION TRANSCRIPTIONAL ACTIVATOR-RELATED"/>
    <property type="match status" value="1"/>
</dbReference>
<dbReference type="InterPro" id="IPR005119">
    <property type="entry name" value="LysR_subst-bd"/>
</dbReference>
<dbReference type="InterPro" id="IPR036388">
    <property type="entry name" value="WH-like_DNA-bd_sf"/>
</dbReference>
<feature type="domain" description="HTH lysR-type" evidence="5">
    <location>
        <begin position="1"/>
        <end position="58"/>
    </location>
</feature>
<dbReference type="InterPro" id="IPR000847">
    <property type="entry name" value="LysR_HTH_N"/>
</dbReference>
<dbReference type="FunFam" id="1.10.10.10:FF:000001">
    <property type="entry name" value="LysR family transcriptional regulator"/>
    <property type="match status" value="1"/>
</dbReference>
<dbReference type="Gene3D" id="3.40.190.290">
    <property type="match status" value="1"/>
</dbReference>
<keyword evidence="2" id="KW-0805">Transcription regulation</keyword>
<dbReference type="PROSITE" id="PS50931">
    <property type="entry name" value="HTH_LYSR"/>
    <property type="match status" value="1"/>
</dbReference>
<dbReference type="SUPFAM" id="SSF46785">
    <property type="entry name" value="Winged helix' DNA-binding domain"/>
    <property type="match status" value="1"/>
</dbReference>
<dbReference type="GO" id="GO:0005829">
    <property type="term" value="C:cytosol"/>
    <property type="evidence" value="ECO:0007669"/>
    <property type="project" value="TreeGrafter"/>
</dbReference>
<comment type="similarity">
    <text evidence="1">Belongs to the LysR transcriptional regulatory family.</text>
</comment>
<evidence type="ECO:0000256" key="2">
    <source>
        <dbReference type="ARBA" id="ARBA00023015"/>
    </source>
</evidence>
<gene>
    <name evidence="6" type="ORF">A8709_14820</name>
</gene>
<dbReference type="Pfam" id="PF03466">
    <property type="entry name" value="LysR_substrate"/>
    <property type="match status" value="1"/>
</dbReference>
<proteinExistence type="inferred from homology"/>
<dbReference type="AlphaFoldDB" id="A0A1C1A494"/>
<keyword evidence="7" id="KW-1185">Reference proteome</keyword>
<evidence type="ECO:0000313" key="6">
    <source>
        <dbReference type="EMBL" id="OCT15356.1"/>
    </source>
</evidence>
<evidence type="ECO:0000256" key="3">
    <source>
        <dbReference type="ARBA" id="ARBA00023125"/>
    </source>
</evidence>
<accession>A0A1C1A494</accession>
<dbReference type="PANTHER" id="PTHR30419">
    <property type="entry name" value="HTH-TYPE TRANSCRIPTIONAL REGULATOR YBHD"/>
    <property type="match status" value="1"/>
</dbReference>
<dbReference type="EMBL" id="LYPC01000014">
    <property type="protein sequence ID" value="OCT15356.1"/>
    <property type="molecule type" value="Genomic_DNA"/>
</dbReference>
<keyword evidence="4" id="KW-0804">Transcription</keyword>
<organism evidence="6 7">
    <name type="scientific">Paenibacillus pectinilyticus</name>
    <dbReference type="NCBI Taxonomy" id="512399"/>
    <lineage>
        <taxon>Bacteria</taxon>
        <taxon>Bacillati</taxon>
        <taxon>Bacillota</taxon>
        <taxon>Bacilli</taxon>
        <taxon>Bacillales</taxon>
        <taxon>Paenibacillaceae</taxon>
        <taxon>Paenibacillus</taxon>
    </lineage>
</organism>
<dbReference type="OrthoDB" id="9803735at2"/>
<dbReference type="SUPFAM" id="SSF53850">
    <property type="entry name" value="Periplasmic binding protein-like II"/>
    <property type="match status" value="1"/>
</dbReference>
<keyword evidence="3" id="KW-0238">DNA-binding</keyword>
<evidence type="ECO:0000256" key="1">
    <source>
        <dbReference type="ARBA" id="ARBA00009437"/>
    </source>
</evidence>
<dbReference type="PRINTS" id="PR00039">
    <property type="entry name" value="HTHLYSR"/>
</dbReference>
<dbReference type="GO" id="GO:0003700">
    <property type="term" value="F:DNA-binding transcription factor activity"/>
    <property type="evidence" value="ECO:0007669"/>
    <property type="project" value="InterPro"/>
</dbReference>
<sequence>MDVKQLSYLLEIAKQLNFTKAAESLHLTQPTLSKMVKGLEEELGVILFDRSGKYISLTDAGSAAIQQIQLITQSVQDLHSILHDVANLKTGSIRIGLPPVIGTIFFPSVVAKFQKAYPQIDFHIVEEGAKKVESRILEGNLDLAVVVAPVESDDFEVMPYLNEELALILHESHFLAEKAAVDLSELKNEPFILFPDGFAVRKHIMQACRSIGYEPRVIYNSAHWDLLAEMVAANTGISILPQAICSKINNPSVTTVRLTNPTIPWNLIIIWHKDKYQSYAMREFIRFIQIANSGS</sequence>
<dbReference type="Proteomes" id="UP000093309">
    <property type="component" value="Unassembled WGS sequence"/>
</dbReference>
<evidence type="ECO:0000313" key="7">
    <source>
        <dbReference type="Proteomes" id="UP000093309"/>
    </source>
</evidence>